<dbReference type="Proteomes" id="UP000176997">
    <property type="component" value="Unassembled WGS sequence"/>
</dbReference>
<dbReference type="AlphaFoldDB" id="A0A1G2S6Y4"/>
<dbReference type="STRING" id="1802723.A2675_01725"/>
<name>A0A1G2S6Y4_9BACT</name>
<reference evidence="1 2" key="1">
    <citation type="journal article" date="2016" name="Nat. Commun.">
        <title>Thousands of microbial genomes shed light on interconnected biogeochemical processes in an aquifer system.</title>
        <authorList>
            <person name="Anantharaman K."/>
            <person name="Brown C.T."/>
            <person name="Hug L.A."/>
            <person name="Sharon I."/>
            <person name="Castelle C.J."/>
            <person name="Probst A.J."/>
            <person name="Thomas B.C."/>
            <person name="Singh A."/>
            <person name="Wilkins M.J."/>
            <person name="Karaoz U."/>
            <person name="Brodie E.L."/>
            <person name="Williams K.H."/>
            <person name="Hubbard S.S."/>
            <person name="Banfield J.F."/>
        </authorList>
    </citation>
    <scope>NUCLEOTIDE SEQUENCE [LARGE SCALE GENOMIC DNA]</scope>
</reference>
<dbReference type="EMBL" id="MHUS01000017">
    <property type="protein sequence ID" value="OHA80816.1"/>
    <property type="molecule type" value="Genomic_DNA"/>
</dbReference>
<evidence type="ECO:0000313" key="1">
    <source>
        <dbReference type="EMBL" id="OHA80816.1"/>
    </source>
</evidence>
<organism evidence="1 2">
    <name type="scientific">Candidatus Yonathbacteria bacterium RIFCSPHIGHO2_01_FULL_51_10</name>
    <dbReference type="NCBI Taxonomy" id="1802723"/>
    <lineage>
        <taxon>Bacteria</taxon>
        <taxon>Candidatus Yonathiibacteriota</taxon>
    </lineage>
</organism>
<evidence type="ECO:0000313" key="2">
    <source>
        <dbReference type="Proteomes" id="UP000176997"/>
    </source>
</evidence>
<protein>
    <submittedName>
        <fullName evidence="1">Uncharacterized protein</fullName>
    </submittedName>
</protein>
<proteinExistence type="predicted"/>
<gene>
    <name evidence="1" type="ORF">A2675_01725</name>
</gene>
<accession>A0A1G2S6Y4</accession>
<sequence length="95" mass="10334">MQGKVSRGGLQMFEDRIYHSYSFKCPTKGYYGEINNFPYPLDKDVCPMCHQPKGTSDGECAFTIVSFVPSDIVAEKLSAAAGAIVSFLGPEACTL</sequence>
<comment type="caution">
    <text evidence="1">The sequence shown here is derived from an EMBL/GenBank/DDBJ whole genome shotgun (WGS) entry which is preliminary data.</text>
</comment>